<dbReference type="Pfam" id="PF01187">
    <property type="entry name" value="MIF"/>
    <property type="match status" value="1"/>
</dbReference>
<evidence type="ECO:0000313" key="14">
    <source>
        <dbReference type="EMBL" id="KAK3494985.1"/>
    </source>
</evidence>
<evidence type="ECO:0000256" key="12">
    <source>
        <dbReference type="ARBA" id="ARBA00042730"/>
    </source>
</evidence>
<comment type="catalytic activity">
    <reaction evidence="7">
        <text>L-dopachrome = 5,6-dihydroxyindole-2-carboxylate</text>
        <dbReference type="Rhea" id="RHEA:13041"/>
        <dbReference type="ChEBI" id="CHEBI:16875"/>
        <dbReference type="ChEBI" id="CHEBI:57509"/>
        <dbReference type="EC" id="5.3.3.12"/>
    </reaction>
</comment>
<feature type="compositionally biased region" description="Low complexity" evidence="13">
    <location>
        <begin position="75"/>
        <end position="98"/>
    </location>
</feature>
<evidence type="ECO:0000313" key="15">
    <source>
        <dbReference type="Proteomes" id="UP001285908"/>
    </source>
</evidence>
<evidence type="ECO:0000256" key="5">
    <source>
        <dbReference type="ARBA" id="ARBA00023235"/>
    </source>
</evidence>
<protein>
    <recommendedName>
        <fullName evidence="12">L-dopachrome isomerase</fullName>
        <ecNumber evidence="9">5.3.2.1</ecNumber>
        <ecNumber evidence="8">5.3.3.12</ecNumber>
    </recommendedName>
    <alternativeName>
        <fullName evidence="10">L-dopachrome tautomerase</fullName>
    </alternativeName>
    <alternativeName>
        <fullName evidence="11">Phenylpyruvate tautomerase</fullName>
    </alternativeName>
</protein>
<evidence type="ECO:0000256" key="9">
    <source>
        <dbReference type="ARBA" id="ARBA00039086"/>
    </source>
</evidence>
<evidence type="ECO:0000256" key="8">
    <source>
        <dbReference type="ARBA" id="ARBA00038932"/>
    </source>
</evidence>
<evidence type="ECO:0000256" key="1">
    <source>
        <dbReference type="ARBA" id="ARBA00004613"/>
    </source>
</evidence>
<dbReference type="PANTHER" id="PTHR11954">
    <property type="entry name" value="D-DOPACHROME DECARBOXYLASE"/>
    <property type="match status" value="1"/>
</dbReference>
<comment type="subcellular location">
    <subcellularLocation>
        <location evidence="1">Secreted</location>
    </subcellularLocation>
</comment>
<accession>A0AAJ0MSQ1</accession>
<dbReference type="SUPFAM" id="SSF55331">
    <property type="entry name" value="Tautomerase/MIF"/>
    <property type="match status" value="1"/>
</dbReference>
<evidence type="ECO:0000256" key="11">
    <source>
        <dbReference type="ARBA" id="ARBA00041912"/>
    </source>
</evidence>
<keyword evidence="15" id="KW-1185">Reference proteome</keyword>
<dbReference type="GO" id="GO:0050178">
    <property type="term" value="F:phenylpyruvate tautomerase activity"/>
    <property type="evidence" value="ECO:0007669"/>
    <property type="project" value="UniProtKB-EC"/>
</dbReference>
<dbReference type="EMBL" id="JAULSX010000003">
    <property type="protein sequence ID" value="KAK3494985.1"/>
    <property type="molecule type" value="Genomic_DNA"/>
</dbReference>
<organism evidence="14 15">
    <name type="scientific">Neurospora hispaniola</name>
    <dbReference type="NCBI Taxonomy" id="588809"/>
    <lineage>
        <taxon>Eukaryota</taxon>
        <taxon>Fungi</taxon>
        <taxon>Dikarya</taxon>
        <taxon>Ascomycota</taxon>
        <taxon>Pezizomycotina</taxon>
        <taxon>Sordariomycetes</taxon>
        <taxon>Sordariomycetidae</taxon>
        <taxon>Sordariales</taxon>
        <taxon>Sordariaceae</taxon>
        <taxon>Neurospora</taxon>
    </lineage>
</organism>
<evidence type="ECO:0000256" key="10">
    <source>
        <dbReference type="ARBA" id="ARBA00041631"/>
    </source>
</evidence>
<comment type="caution">
    <text evidence="14">The sequence shown here is derived from an EMBL/GenBank/DDBJ whole genome shotgun (WGS) entry which is preliminary data.</text>
</comment>
<dbReference type="EC" id="5.3.2.1" evidence="9"/>
<dbReference type="RefSeq" id="XP_062694414.1">
    <property type="nucleotide sequence ID" value="XM_062839454.1"/>
</dbReference>
<comment type="catalytic activity">
    <reaction evidence="6">
        <text>3-phenylpyruvate = enol-phenylpyruvate</text>
        <dbReference type="Rhea" id="RHEA:17097"/>
        <dbReference type="ChEBI" id="CHEBI:16815"/>
        <dbReference type="ChEBI" id="CHEBI:18005"/>
        <dbReference type="EC" id="5.3.2.1"/>
    </reaction>
</comment>
<dbReference type="GO" id="GO:0005576">
    <property type="term" value="C:extracellular region"/>
    <property type="evidence" value="ECO:0007669"/>
    <property type="project" value="UniProtKB-SubCell"/>
</dbReference>
<dbReference type="Gene3D" id="3.30.429.10">
    <property type="entry name" value="Macrophage Migration Inhibitory Factor"/>
    <property type="match status" value="1"/>
</dbReference>
<keyword evidence="5" id="KW-0413">Isomerase</keyword>
<feature type="compositionally biased region" description="Polar residues" evidence="13">
    <location>
        <begin position="402"/>
        <end position="432"/>
    </location>
</feature>
<feature type="compositionally biased region" description="Basic and acidic residues" evidence="13">
    <location>
        <begin position="464"/>
        <end position="473"/>
    </location>
</feature>
<feature type="region of interest" description="Disordered" evidence="13">
    <location>
        <begin position="1"/>
        <end position="135"/>
    </location>
</feature>
<comment type="similarity">
    <text evidence="2">Belongs to the MIF family.</text>
</comment>
<dbReference type="AlphaFoldDB" id="A0AAJ0MSQ1"/>
<evidence type="ECO:0000256" key="13">
    <source>
        <dbReference type="SAM" id="MobiDB-lite"/>
    </source>
</evidence>
<dbReference type="InterPro" id="IPR014347">
    <property type="entry name" value="Tautomerase/MIF_sf"/>
</dbReference>
<name>A0AAJ0MSQ1_9PEZI</name>
<keyword evidence="3" id="KW-0202">Cytokine</keyword>
<reference evidence="14 15" key="1">
    <citation type="journal article" date="2023" name="Mol. Phylogenet. Evol.">
        <title>Genome-scale phylogeny and comparative genomics of the fungal order Sordariales.</title>
        <authorList>
            <person name="Hensen N."/>
            <person name="Bonometti L."/>
            <person name="Westerberg I."/>
            <person name="Brannstrom I.O."/>
            <person name="Guillou S."/>
            <person name="Cros-Aarteil S."/>
            <person name="Calhoun S."/>
            <person name="Haridas S."/>
            <person name="Kuo A."/>
            <person name="Mondo S."/>
            <person name="Pangilinan J."/>
            <person name="Riley R."/>
            <person name="LaButti K."/>
            <person name="Andreopoulos B."/>
            <person name="Lipzen A."/>
            <person name="Chen C."/>
            <person name="Yan M."/>
            <person name="Daum C."/>
            <person name="Ng V."/>
            <person name="Clum A."/>
            <person name="Steindorff A."/>
            <person name="Ohm R.A."/>
            <person name="Martin F."/>
            <person name="Silar P."/>
            <person name="Natvig D.O."/>
            <person name="Lalanne C."/>
            <person name="Gautier V."/>
            <person name="Ament-Velasquez S.L."/>
            <person name="Kruys A."/>
            <person name="Hutchinson M.I."/>
            <person name="Powell A.J."/>
            <person name="Barry K."/>
            <person name="Miller A.N."/>
            <person name="Grigoriev I.V."/>
            <person name="Debuchy R."/>
            <person name="Gladieux P."/>
            <person name="Hiltunen Thoren M."/>
            <person name="Johannesson H."/>
        </authorList>
    </citation>
    <scope>NUCLEOTIDE SEQUENCE [LARGE SCALE GENOMIC DNA]</scope>
    <source>
        <strain evidence="14 15">FGSC 10403</strain>
    </source>
</reference>
<evidence type="ECO:0000256" key="2">
    <source>
        <dbReference type="ARBA" id="ARBA00005851"/>
    </source>
</evidence>
<proteinExistence type="inferred from homology"/>
<dbReference type="InterPro" id="IPR001398">
    <property type="entry name" value="Macrophage_inhib_fac"/>
</dbReference>
<gene>
    <name evidence="14" type="ORF">B0T23DRAFT_411903</name>
</gene>
<dbReference type="PANTHER" id="PTHR11954:SF6">
    <property type="entry name" value="MACROPHAGE MIGRATION INHIBITORY FACTOR"/>
    <property type="match status" value="1"/>
</dbReference>
<dbReference type="Proteomes" id="UP001285908">
    <property type="component" value="Unassembled WGS sequence"/>
</dbReference>
<evidence type="ECO:0000256" key="3">
    <source>
        <dbReference type="ARBA" id="ARBA00022514"/>
    </source>
</evidence>
<dbReference type="EC" id="5.3.3.12" evidence="8"/>
<evidence type="ECO:0000256" key="7">
    <source>
        <dbReference type="ARBA" id="ARBA00036823"/>
    </source>
</evidence>
<evidence type="ECO:0000256" key="6">
    <source>
        <dbReference type="ARBA" id="ARBA00036735"/>
    </source>
</evidence>
<keyword evidence="4" id="KW-0964">Secreted</keyword>
<evidence type="ECO:0000256" key="4">
    <source>
        <dbReference type="ARBA" id="ARBA00022525"/>
    </source>
</evidence>
<sequence>MAYQPTCPTAAVQRPQTSTGPSNDSPPPPVPSKDINRSKNKMSFSEHKAQQVPGSTSSDCDTVKIRPSKVTPIGNNKNGNINHNDTNQNQDQDQNINRIMRDIKRPPPGDVTVATGPKHSEQKLSSSSCSSSKQTSVAELKRQKSTLNFWESAFSFNEVSPAKERIRGDALVMAEVKTNVIISDEFTFITELTYHLSSRYKRPVSSIVVTLHHGACMLFGGTFDPAYVVSVSTLPSHLQSTTNKRNAALIQKHMEEAIGVSPARGLLKFIPVAEDCLANGGMTVSGEMEMAEKGIVFESAGCDGVPLSKTITPGAGAEERGSILLSKKSRGRLKLDVKKSLANFRQATTAPEPEPTDLCRTQQTQTKAQTRSHDSHRQRHGQLTPPTSAEDYLLPIPERLSSHCSPQRSGGNLPTTETQGNFDYPSAPTTSRLAKANNPDPQQQHQQPKKRKSFVSTIFSRPGSRAERREDGRNTVLPTIMSERSL</sequence>
<feature type="region of interest" description="Disordered" evidence="13">
    <location>
        <begin position="344"/>
        <end position="486"/>
    </location>
</feature>
<dbReference type="GeneID" id="87877076"/>
<dbReference type="GO" id="GO:0004167">
    <property type="term" value="F:dopachrome isomerase activity"/>
    <property type="evidence" value="ECO:0007669"/>
    <property type="project" value="UniProtKB-EC"/>
</dbReference>